<dbReference type="GO" id="GO:0005975">
    <property type="term" value="P:carbohydrate metabolic process"/>
    <property type="evidence" value="ECO:0007669"/>
    <property type="project" value="InterPro"/>
</dbReference>
<dbReference type="InterPro" id="IPR008928">
    <property type="entry name" value="6-hairpin_glycosidase_sf"/>
</dbReference>
<proteinExistence type="predicted"/>
<dbReference type="RefSeq" id="WP_170156627.1">
    <property type="nucleotide sequence ID" value="NZ_CP013729.1"/>
</dbReference>
<dbReference type="SUPFAM" id="SSF74650">
    <property type="entry name" value="Galactose mutarotase-like"/>
    <property type="match status" value="2"/>
</dbReference>
<keyword evidence="7" id="KW-1185">Reference proteome</keyword>
<dbReference type="SUPFAM" id="SSF48208">
    <property type="entry name" value="Six-hairpin glycosidases"/>
    <property type="match status" value="1"/>
</dbReference>
<dbReference type="Gene3D" id="1.50.10.140">
    <property type="match status" value="2"/>
</dbReference>
<dbReference type="InterPro" id="IPR033432">
    <property type="entry name" value="GH94_catalytic"/>
</dbReference>
<dbReference type="Proteomes" id="UP000060699">
    <property type="component" value="Chromosome"/>
</dbReference>
<accession>A0A0U3E2H7</accession>
<evidence type="ECO:0000313" key="6">
    <source>
        <dbReference type="EMBL" id="ALV07381.1"/>
    </source>
</evidence>
<protein>
    <submittedName>
        <fullName evidence="6">Uncharacterized protein</fullName>
    </submittedName>
</protein>
<feature type="domain" description="Glycosyl hydrolase 94 supersandwich" evidence="3">
    <location>
        <begin position="1591"/>
        <end position="1888"/>
    </location>
</feature>
<dbReference type="Pfam" id="PF17167">
    <property type="entry name" value="Glyco_hydro_94"/>
    <property type="match status" value="1"/>
</dbReference>
<feature type="domain" description="Glycosyl hydrolase 94 catalytic" evidence="5">
    <location>
        <begin position="2422"/>
        <end position="2845"/>
    </location>
</feature>
<dbReference type="InterPro" id="IPR037018">
    <property type="entry name" value="GH65_N"/>
</dbReference>
<dbReference type="GO" id="GO:0030246">
    <property type="term" value="F:carbohydrate binding"/>
    <property type="evidence" value="ECO:0007669"/>
    <property type="project" value="InterPro"/>
</dbReference>
<dbReference type="STRING" id="76731.RD2015_2919"/>
<evidence type="ECO:0000313" key="7">
    <source>
        <dbReference type="Proteomes" id="UP000060699"/>
    </source>
</evidence>
<evidence type="ECO:0000256" key="1">
    <source>
        <dbReference type="ARBA" id="ARBA00022676"/>
    </source>
</evidence>
<dbReference type="EMBL" id="CP013729">
    <property type="protein sequence ID" value="ALV07381.1"/>
    <property type="molecule type" value="Genomic_DNA"/>
</dbReference>
<dbReference type="SMART" id="SM01068">
    <property type="entry name" value="CBM_X"/>
    <property type="match status" value="2"/>
</dbReference>
<keyword evidence="2" id="KW-0808">Transferase</keyword>
<gene>
    <name evidence="6" type="ORF">RD2015_2919</name>
</gene>
<organism evidence="6 7">
    <name type="scientific">Roseateles depolymerans</name>
    <dbReference type="NCBI Taxonomy" id="76731"/>
    <lineage>
        <taxon>Bacteria</taxon>
        <taxon>Pseudomonadati</taxon>
        <taxon>Pseudomonadota</taxon>
        <taxon>Betaproteobacteria</taxon>
        <taxon>Burkholderiales</taxon>
        <taxon>Sphaerotilaceae</taxon>
        <taxon>Roseateles</taxon>
    </lineage>
</organism>
<name>A0A0U3E2H7_9BURK</name>
<dbReference type="KEGG" id="rdp:RD2015_2919"/>
<dbReference type="InterPro" id="IPR011013">
    <property type="entry name" value="Gal_mutarotase_sf_dom"/>
</dbReference>
<dbReference type="Gene3D" id="2.70.98.40">
    <property type="entry name" value="Glycoside hydrolase, family 65, N-terminal domain"/>
    <property type="match status" value="2"/>
</dbReference>
<dbReference type="Pfam" id="PF06165">
    <property type="entry name" value="GH94_b-supersand"/>
    <property type="match status" value="2"/>
</dbReference>
<evidence type="ECO:0000259" key="3">
    <source>
        <dbReference type="Pfam" id="PF06165"/>
    </source>
</evidence>
<evidence type="ECO:0000259" key="4">
    <source>
        <dbReference type="Pfam" id="PF10091"/>
    </source>
</evidence>
<dbReference type="GO" id="GO:0016757">
    <property type="term" value="F:glycosyltransferase activity"/>
    <property type="evidence" value="ECO:0007669"/>
    <property type="project" value="UniProtKB-KW"/>
</dbReference>
<dbReference type="InterPro" id="IPR052047">
    <property type="entry name" value="GH94_Enzymes"/>
</dbReference>
<dbReference type="PATRIC" id="fig|76731.3.peg.2988"/>
<evidence type="ECO:0000256" key="2">
    <source>
        <dbReference type="ARBA" id="ARBA00022679"/>
    </source>
</evidence>
<sequence length="2941" mass="325045">MRAEEVSASDRAPTPTTPEIKEELALLDPALGALEPPVRSVLFGAARFEQHGRSLARAQAVQGTAGASQFFPRLDDNLAMLQQARSIIEKRSRDYRHLGAAGKWLLDNATLIDEQTDQVRRGLPRGFFRLLPRLRDEPLAGLPRIYGITWAWVAHTDGGFDIELLTRYLKAYQEERPLSLAELWALPTTLRVVLVENLRRLAERFATLQAARDVVHHWYDGNPAKTGLEAVTDLEPRMRERGVLEAFWLQLDHRLEELPTALGGELRAWLSTRLPSASQALARQQDESIRDLQSIRNAITALRRIDQTDWRRLVQAVSPVMQTLAESPVYAAEATETQDLTLHEIEQLARKSGRSELDVAKELLTLTRTASTSIDADRRSAPIYWWRGAGRPQLMAVLGIRARLGWPVDPAQRERWAAAAYLTGLMVLSALVLFWLVGRMRPDLDLGWQILVAVLAAGPISEAVVALTNRWISELARPVRLPRLDFSEGIPAGEGTLVVMPVMFPSPASAAPLCAQLEQHYLANREPHARFALLSDFADAVSEHRDNDDAIVSAAVQAVNALNARHGPLPDGRLRFLLLHRPRTWSRTEGKWIGWERKRGKLEQLLQGLNTPEAASPFLDLGPMSVTGGNVRHLVTLDSDTDMPPGRLRALVGTAAHPMNRPRLSTHGLRIIEGYAILQPRVLAPMPEDHQGTPYHRLFGGQFGIDPYSAVSSEIFQDLFGEGSFTGKGLIDVQAAHAVLTGRLPEGQVLSHDLLEGSIARCAGVSDITVVEDSPMHADAAHARLHRWTRGDWQLLPFLFNFRRYRLGGINRWKLLDNLRRSLVAPLSLALVVVVLVTGALPLGLTLALVAAAFSIGPMVGALAGLVPSREGLALRHFYRETGADLGRAVALAAWHMALLLHLGLLYLDAIGRALWRQTVSRRHLLEWTTAAAAQAAAKHELPALFAQHLRVPVSAAVLGALMICAHLLGAPVNGTASVTLLLIWGLSPMWIWWASRPRPAIQDAEPMLDPQGRDYLWQLARDTWRFYDRHVGPQDHHLPPDNVQLTPHLLVAHRTSPTNIGIYLLTVACARELGFIGLVSMTKRLGATLDTLDRLDRWQGHFYNWYDTQTLAVLPPGYVSAVDSGNCSGHLLAVARACEMLIDTPSESIARNTRQALKQTLHRLRIHQPPLASGGLMPASTALVEALSALDVLDANVEEQQALLAAKVQAARAEVGEASPAGLDADGKPLAVPDDLPPPADQTVAPTGPDTPLHWLVRDLVAQLESYWQDQGGALAQARAQLRALADRARRFALEADYRPLFDPERRLLRIGWRADAQQLDDNHYDLLASEARLTSLVAIAKGDLPPEHWRSLGRPFFARNTPDASLGLKSWSGSMFEYLMPSLVLREPAASALGRAIRTAVAEQQSEALGRQTPWGISESAIAGQDHTLAYQYGPQGIQTLALARLSNEERVLAPYAAIMASVVAPSTVVRNLQAFERLGARGSFGFIESVDYTPQRQTAGTPFTLVQTYMAHHQAMGFVALTNVLADEAPRRWLMSDPHIKAVATLLHERAPREVTPLAVPPPEVLPRRRELRKARMVRETEPLGDVLPLTHMLTNGRYAVVLRSHGGGYSSWQGTGVSRWRDDLLRDQHGQFLFLRREGESEWFSAAARPAPDPRASYHCRMQAERVLFEARWPDLRSCTTVWVSPEDDCELRQVELCNTGHEPIQLELASCFEATLAPERSDEAHPAFSNLFIQARWVEGEHALHLRRRPRLFDEAATRAVFFMVPEENPASLPGHPLRATAPTGPQARIREVTPIADRARWLGRYGSTTRPAGDAGVTVVDNEADVASAGEPGRLLDTGLDPLAGIRLQVDLPPGTTLRMTFCTAASRDLDQLSALVDKYRQAAHLERSAAMSHTMGGIRLRELQFDTATWGSLLQLNTLITGQAAREPLHARESLGRCDRRLLWRFGISGDRPLIAVQISGEEGLDLLRALKKALRMWSSHAVGVDLVVLNEEPASYLAPVQQALAALQARLDSQHQGRPANLRSAMHVLRENDLSTDERFTLNSLTRIRLQADGRSLAQQVDRWLEDLRPADAAARLVVPQTLPIKPDPALPPRTPDGQFDPEHGGFRFDVSASRHPSRPWVNVLANPDLGCQVTDVAAGYTWAGNSRMHQVTPWSNDPLLDPPGEWLLLHDLDHQRVWCLGRHVLDQAPLRVEHGIGYSRIHQQLDDLEIRLCWCVDRDAPVKQLQVEIRSTAAERRHLRLVAMAEWQMGSARSERLSVTTRNDWLTVGPLGAGLPQPDRALSLCATQLDETGGFGQSTAALSLRPRQPSDEGVPPEATARMRLDTQDWTCDRREFFDASGRLVVPTALGRRCGGGLDACAGIAARLEVDPGQTGTFSVLLGHAASPQAAHELMEAAWQVDPAQRLATQRRQWPELLGGRQVRTPDPRFDALTNFWLPYQTLVCRMWARAGFYQAGGAFGYRDQLQDAMALTDVAPQLLAHQLRRSAARQFPEGDVQHWWHEPGGAGVRTHFSDDRLWLPYGLAHYAARTGDLALMDEQVPFLIGQQVPEGAEDIYETPRTDGPMATLYEHAARAIDRSLESGQHGLPLFGTGDWNDGMNRVGHEGRGESVWMAWFLCQVIEDFAPLAIARGDNERAQRWTTARDGWVRALDGPGWDGQWYRRGFFDDGSPLGSAANPECKIDLIAQSWAVLTQAADPAHAVQAMASARTHLLDPVARLARLLHPPLAVAEPSAGYIQSYAPGVRENGGQYNHAAVWALMALAQLGQRETMWQVYTGLSPAHRWADPRIGPTYAIEPYVMAGDIYSHAPWVGRGGWSWYSGSAGWLLRASLESICGVVVEQGRLRVRACLPVHWDWAEVRLRHDGRWHRVIVCAHDTAARAVMTQEPGAVRVQSADLIDLNGLASDAPLVVVSQVERVAMPEDVATDAKAAP</sequence>
<keyword evidence="1" id="KW-0328">Glycosyltransferase</keyword>
<reference evidence="6 7" key="1">
    <citation type="submission" date="2015-12" db="EMBL/GenBank/DDBJ databases">
        <title>Complete genome of Roseateles depolymerans KCTC 42856.</title>
        <authorList>
            <person name="Kim K.M."/>
        </authorList>
    </citation>
    <scope>NUCLEOTIDE SEQUENCE [LARGE SCALE GENOMIC DNA]</scope>
    <source>
        <strain evidence="6 7">KCTC 42856</strain>
    </source>
</reference>
<dbReference type="InterPro" id="IPR019282">
    <property type="entry name" value="Glycoamylase-like_cons_dom"/>
</dbReference>
<feature type="domain" description="Glycoamylase-like" evidence="4">
    <location>
        <begin position="1325"/>
        <end position="1528"/>
    </location>
</feature>
<dbReference type="PANTHER" id="PTHR37469:SF2">
    <property type="entry name" value="CELLOBIONIC ACID PHOSPHORYLASE"/>
    <property type="match status" value="1"/>
</dbReference>
<dbReference type="PANTHER" id="PTHR37469">
    <property type="entry name" value="CELLOBIONIC ACID PHOSPHORYLASE-RELATED"/>
    <property type="match status" value="1"/>
</dbReference>
<feature type="domain" description="Glycosyl hydrolase 94 supersandwich" evidence="3">
    <location>
        <begin position="2121"/>
        <end position="2404"/>
    </location>
</feature>
<dbReference type="InterPro" id="IPR010383">
    <property type="entry name" value="Glyco_hydrolase_94_b-supersand"/>
</dbReference>
<evidence type="ECO:0000259" key="5">
    <source>
        <dbReference type="Pfam" id="PF17167"/>
    </source>
</evidence>
<dbReference type="Pfam" id="PF10091">
    <property type="entry name" value="Glycoamylase"/>
    <property type="match status" value="1"/>
</dbReference>
<dbReference type="Gene3D" id="1.50.10.10">
    <property type="match status" value="1"/>
</dbReference>
<dbReference type="InterPro" id="IPR012341">
    <property type="entry name" value="6hp_glycosidase-like_sf"/>
</dbReference>